<evidence type="ECO:0000256" key="2">
    <source>
        <dbReference type="SAM" id="Phobius"/>
    </source>
</evidence>
<evidence type="ECO:0000313" key="4">
    <source>
        <dbReference type="EMBL" id="MCW6512487.1"/>
    </source>
</evidence>
<gene>
    <name evidence="4" type="ORF">M8523_31730</name>
</gene>
<dbReference type="InterPro" id="IPR032710">
    <property type="entry name" value="NTF2-like_dom_sf"/>
</dbReference>
<dbReference type="PANTHER" id="PTHR41542">
    <property type="entry name" value="BLL5807 PROTEIN"/>
    <property type="match status" value="1"/>
</dbReference>
<dbReference type="InterPro" id="IPR007379">
    <property type="entry name" value="Tim44-like_dom"/>
</dbReference>
<evidence type="ECO:0000256" key="1">
    <source>
        <dbReference type="SAM" id="MobiDB-lite"/>
    </source>
</evidence>
<evidence type="ECO:0000313" key="5">
    <source>
        <dbReference type="Proteomes" id="UP001165667"/>
    </source>
</evidence>
<dbReference type="Gene3D" id="3.10.450.240">
    <property type="match status" value="1"/>
</dbReference>
<comment type="caution">
    <text evidence="4">The sequence shown here is derived from an EMBL/GenBank/DDBJ whole genome shotgun (WGS) entry which is preliminary data.</text>
</comment>
<evidence type="ECO:0000259" key="3">
    <source>
        <dbReference type="SMART" id="SM00978"/>
    </source>
</evidence>
<feature type="region of interest" description="Disordered" evidence="1">
    <location>
        <begin position="47"/>
        <end position="68"/>
    </location>
</feature>
<keyword evidence="2" id="KW-0472">Membrane</keyword>
<accession>A0AA41Z3P9</accession>
<keyword evidence="2" id="KW-1133">Transmembrane helix</keyword>
<feature type="domain" description="Tim44-like" evidence="3">
    <location>
        <begin position="174"/>
        <end position="317"/>
    </location>
</feature>
<dbReference type="AlphaFoldDB" id="A0AA41Z3P9"/>
<name>A0AA41Z3P9_9HYPH</name>
<dbReference type="Proteomes" id="UP001165667">
    <property type="component" value="Unassembled WGS sequence"/>
</dbReference>
<dbReference type="SUPFAM" id="SSF54427">
    <property type="entry name" value="NTF2-like"/>
    <property type="match status" value="1"/>
</dbReference>
<sequence length="319" mass="33412">MTPLISTPRGTVLRSAVALCLSAMLVASAGVSTADARMGSGSSFGSRGARTFSMPPSTATAPRPASPIQGTEMPRYGAPGMNPGTFGQPRRFGFGSGLAAGLLGAGVLGMLTGHGFFGGLGGIMSLFGFLLQIALIVLVVRFAFSFFRNRSTAYAGPSGPMGRAPLGGVGLGGLGGGGSSQAQSPITVTPADFTAFERSLSDIQYAYGREDMTALGRLVTPELLRKLGGELEDNRRRNLRNDLADVRLVQGDLAEAWREGRTDFATVAMRFASRDVLVDRTTGRVVEGDPARPVEATELWTFRRDDGGPWCLSAVQQTG</sequence>
<feature type="transmembrane region" description="Helical" evidence="2">
    <location>
        <begin position="12"/>
        <end position="31"/>
    </location>
</feature>
<protein>
    <submittedName>
        <fullName evidence="4">TIM44-like domain-containing protein</fullName>
    </submittedName>
</protein>
<dbReference type="PANTHER" id="PTHR41542:SF1">
    <property type="entry name" value="BLL5807 PROTEIN"/>
    <property type="match status" value="1"/>
</dbReference>
<feature type="transmembrane region" description="Helical" evidence="2">
    <location>
        <begin position="123"/>
        <end position="144"/>
    </location>
</feature>
<reference evidence="4" key="1">
    <citation type="submission" date="2022-05" db="EMBL/GenBank/DDBJ databases">
        <authorList>
            <person name="Pankratov T."/>
        </authorList>
    </citation>
    <scope>NUCLEOTIDE SEQUENCE</scope>
    <source>
        <strain evidence="4">BP6-180914</strain>
    </source>
</reference>
<feature type="compositionally biased region" description="Low complexity" evidence="1">
    <location>
        <begin position="55"/>
        <end position="67"/>
    </location>
</feature>
<dbReference type="RefSeq" id="WP_282588863.1">
    <property type="nucleotide sequence ID" value="NZ_JAMOIM010000051.1"/>
</dbReference>
<feature type="transmembrane region" description="Helical" evidence="2">
    <location>
        <begin position="98"/>
        <end position="117"/>
    </location>
</feature>
<dbReference type="SMART" id="SM00978">
    <property type="entry name" value="Tim44"/>
    <property type="match status" value="1"/>
</dbReference>
<keyword evidence="2" id="KW-0812">Transmembrane</keyword>
<keyword evidence="5" id="KW-1185">Reference proteome</keyword>
<dbReference type="Pfam" id="PF04280">
    <property type="entry name" value="Tim44"/>
    <property type="match status" value="1"/>
</dbReference>
<proteinExistence type="predicted"/>
<organism evidence="4 5">
    <name type="scientific">Lichenifustis flavocetrariae</name>
    <dbReference type="NCBI Taxonomy" id="2949735"/>
    <lineage>
        <taxon>Bacteria</taxon>
        <taxon>Pseudomonadati</taxon>
        <taxon>Pseudomonadota</taxon>
        <taxon>Alphaproteobacteria</taxon>
        <taxon>Hyphomicrobiales</taxon>
        <taxon>Lichenihabitantaceae</taxon>
        <taxon>Lichenifustis</taxon>
    </lineage>
</organism>
<dbReference type="EMBL" id="JAMOIM010000051">
    <property type="protein sequence ID" value="MCW6512487.1"/>
    <property type="molecule type" value="Genomic_DNA"/>
</dbReference>